<proteinExistence type="predicted"/>
<reference evidence="1" key="1">
    <citation type="submission" date="2021-02" db="EMBL/GenBank/DDBJ databases">
        <authorList>
            <person name="Dougan E. K."/>
            <person name="Rhodes N."/>
            <person name="Thang M."/>
            <person name="Chan C."/>
        </authorList>
    </citation>
    <scope>NUCLEOTIDE SEQUENCE</scope>
</reference>
<accession>A0A813KVU5</accession>
<feature type="non-terminal residue" evidence="1">
    <location>
        <position position="1"/>
    </location>
</feature>
<evidence type="ECO:0000313" key="1">
    <source>
        <dbReference type="EMBL" id="CAE8711689.1"/>
    </source>
</evidence>
<evidence type="ECO:0000313" key="2">
    <source>
        <dbReference type="Proteomes" id="UP000626109"/>
    </source>
</evidence>
<organism evidence="1 2">
    <name type="scientific">Polarella glacialis</name>
    <name type="common">Dinoflagellate</name>
    <dbReference type="NCBI Taxonomy" id="89957"/>
    <lineage>
        <taxon>Eukaryota</taxon>
        <taxon>Sar</taxon>
        <taxon>Alveolata</taxon>
        <taxon>Dinophyceae</taxon>
        <taxon>Suessiales</taxon>
        <taxon>Suessiaceae</taxon>
        <taxon>Polarella</taxon>
    </lineage>
</organism>
<name>A0A813KVU5_POLGL</name>
<protein>
    <submittedName>
        <fullName evidence="1">Uncharacterized protein</fullName>
    </submittedName>
</protein>
<dbReference type="EMBL" id="CAJNNW010032196">
    <property type="protein sequence ID" value="CAE8711689.1"/>
    <property type="molecule type" value="Genomic_DNA"/>
</dbReference>
<dbReference type="AlphaFoldDB" id="A0A813KVU5"/>
<gene>
    <name evidence="1" type="ORF">PGLA2088_LOCUS36616</name>
</gene>
<sequence>ELLQQQTQPAIPALMQAWQMWKRSRAMPMPFLARGAVENSESGKGWSVGNEIPVFKDGMVQNVAGPILGSLTACVVVGRVLKKLK</sequence>
<dbReference type="Proteomes" id="UP000626109">
    <property type="component" value="Unassembled WGS sequence"/>
</dbReference>
<comment type="caution">
    <text evidence="1">The sequence shown here is derived from an EMBL/GenBank/DDBJ whole genome shotgun (WGS) entry which is preliminary data.</text>
</comment>